<dbReference type="EMBL" id="JAWNGG020000016">
    <property type="protein sequence ID" value="KAK9308885.1"/>
    <property type="molecule type" value="Genomic_DNA"/>
</dbReference>
<gene>
    <name evidence="2" type="ORF">QLX08_001298</name>
</gene>
<organism evidence="2 3">
    <name type="scientific">Tetragonisca angustula</name>
    <dbReference type="NCBI Taxonomy" id="166442"/>
    <lineage>
        <taxon>Eukaryota</taxon>
        <taxon>Metazoa</taxon>
        <taxon>Ecdysozoa</taxon>
        <taxon>Arthropoda</taxon>
        <taxon>Hexapoda</taxon>
        <taxon>Insecta</taxon>
        <taxon>Pterygota</taxon>
        <taxon>Neoptera</taxon>
        <taxon>Endopterygota</taxon>
        <taxon>Hymenoptera</taxon>
        <taxon>Apocrita</taxon>
        <taxon>Aculeata</taxon>
        <taxon>Apoidea</taxon>
        <taxon>Anthophila</taxon>
        <taxon>Apidae</taxon>
        <taxon>Tetragonisca</taxon>
    </lineage>
</organism>
<dbReference type="AlphaFoldDB" id="A0AAW1AFV1"/>
<evidence type="ECO:0000313" key="2">
    <source>
        <dbReference type="EMBL" id="KAK9308885.1"/>
    </source>
</evidence>
<reference evidence="2 3" key="1">
    <citation type="submission" date="2024-05" db="EMBL/GenBank/DDBJ databases">
        <title>The nuclear and mitochondrial genome assemblies of Tetragonisca angustula (Apidae: Meliponini), a tiny yet remarkable pollinator in the Neotropics.</title>
        <authorList>
            <person name="Ferrari R."/>
            <person name="Ricardo P.C."/>
            <person name="Dias F.C."/>
            <person name="Araujo N.S."/>
            <person name="Soares D.O."/>
            <person name="Zhou Q.-S."/>
            <person name="Zhu C.-D."/>
            <person name="Coutinho L."/>
            <person name="Airas M.C."/>
            <person name="Batista T.M."/>
        </authorList>
    </citation>
    <scope>NUCLEOTIDE SEQUENCE [LARGE SCALE GENOMIC DNA]</scope>
    <source>
        <strain evidence="2">ASF017062</strain>
        <tissue evidence="2">Abdomen</tissue>
    </source>
</reference>
<accession>A0AAW1AFV1</accession>
<protein>
    <submittedName>
        <fullName evidence="2">Uncharacterized protein</fullName>
    </submittedName>
</protein>
<proteinExistence type="predicted"/>
<evidence type="ECO:0000256" key="1">
    <source>
        <dbReference type="SAM" id="MobiDB-lite"/>
    </source>
</evidence>
<keyword evidence="3" id="KW-1185">Reference proteome</keyword>
<dbReference type="Proteomes" id="UP001432146">
    <property type="component" value="Unassembled WGS sequence"/>
</dbReference>
<name>A0AAW1AFV1_9HYME</name>
<feature type="compositionally biased region" description="Basic and acidic residues" evidence="1">
    <location>
        <begin position="7"/>
        <end position="20"/>
    </location>
</feature>
<evidence type="ECO:0000313" key="3">
    <source>
        <dbReference type="Proteomes" id="UP001432146"/>
    </source>
</evidence>
<feature type="region of interest" description="Disordered" evidence="1">
    <location>
        <begin position="1"/>
        <end position="20"/>
    </location>
</feature>
<comment type="caution">
    <text evidence="2">The sequence shown here is derived from an EMBL/GenBank/DDBJ whole genome shotgun (WGS) entry which is preliminary data.</text>
</comment>
<sequence length="70" mass="8015">MRRKRMDGKGKEMEERRASSKEKAWPLLGYSEVWRSSNRIIPGNYETARSATGQACSRSKVPSRVMQIAL</sequence>